<evidence type="ECO:0000256" key="9">
    <source>
        <dbReference type="RuleBase" id="RU003903"/>
    </source>
</evidence>
<organism evidence="12 13">
    <name type="scientific">Holzapfeliella floricola DSM 23037 = JCM 16512</name>
    <dbReference type="NCBI Taxonomy" id="1423744"/>
    <lineage>
        <taxon>Bacteria</taxon>
        <taxon>Bacillati</taxon>
        <taxon>Bacillota</taxon>
        <taxon>Bacilli</taxon>
        <taxon>Lactobacillales</taxon>
        <taxon>Lactobacillaceae</taxon>
        <taxon>Holzapfeliella</taxon>
    </lineage>
</organism>
<dbReference type="Gene3D" id="1.10.3730.10">
    <property type="entry name" value="ProC C-terminal domain-like"/>
    <property type="match status" value="1"/>
</dbReference>
<accession>A0A0R2DNC8</accession>
<dbReference type="UniPathway" id="UPA00098">
    <property type="reaction ID" value="UER00361"/>
</dbReference>
<gene>
    <name evidence="6" type="primary">proC</name>
    <name evidence="12" type="ORF">FC86_GL000099</name>
</gene>
<keyword evidence="3 6" id="KW-0521">NADP</keyword>
<evidence type="ECO:0000313" key="12">
    <source>
        <dbReference type="EMBL" id="KRN04651.1"/>
    </source>
</evidence>
<evidence type="ECO:0000313" key="13">
    <source>
        <dbReference type="Proteomes" id="UP000051378"/>
    </source>
</evidence>
<dbReference type="Proteomes" id="UP000051378">
    <property type="component" value="Unassembled WGS sequence"/>
</dbReference>
<dbReference type="InterPro" id="IPR028939">
    <property type="entry name" value="P5C_Rdtase_cat_N"/>
</dbReference>
<comment type="pathway">
    <text evidence="6 9">Amino-acid biosynthesis; L-proline biosynthesis; L-proline from L-glutamate 5-semialdehyde: step 1/1.</text>
</comment>
<keyword evidence="13" id="KW-1185">Reference proteome</keyword>
<dbReference type="InterPro" id="IPR008927">
    <property type="entry name" value="6-PGluconate_DH-like_C_sf"/>
</dbReference>
<comment type="catalytic activity">
    <reaction evidence="6">
        <text>L-proline + NAD(+) = (S)-1-pyrroline-5-carboxylate + NADH + 2 H(+)</text>
        <dbReference type="Rhea" id="RHEA:14105"/>
        <dbReference type="ChEBI" id="CHEBI:15378"/>
        <dbReference type="ChEBI" id="CHEBI:17388"/>
        <dbReference type="ChEBI" id="CHEBI:57540"/>
        <dbReference type="ChEBI" id="CHEBI:57945"/>
        <dbReference type="ChEBI" id="CHEBI:60039"/>
        <dbReference type="EC" id="1.5.1.2"/>
    </reaction>
</comment>
<dbReference type="Pfam" id="PF03807">
    <property type="entry name" value="F420_oxidored"/>
    <property type="match status" value="1"/>
</dbReference>
<evidence type="ECO:0000256" key="7">
    <source>
        <dbReference type="NCBIfam" id="TIGR00112"/>
    </source>
</evidence>
<comment type="caution">
    <text evidence="12">The sequence shown here is derived from an EMBL/GenBank/DDBJ whole genome shotgun (WGS) entry which is preliminary data.</text>
</comment>
<sequence length="285" mass="30334">MWSSLKAYSVPSISYDKITEKEVNRRVIMKISIIGAGKMGTAIIKGLINNGQNPKQILVKTGHYENALNLRQSLGITAVQALSDLATSDIYILATPATLITKTLSELSNINQQNAPIISVAAGVSFDEMLAIYPNAPLLRCIPNTPVAINQGMTSFSTSSHLSDNQKTLAINLLNQLGHTIEVPEDKLGIAGTIAGCSPAFIDVFIEALSDAAVTNGLDRALSYEIITEMMKGSAALAAESKIHPGILKDDVTSPGGDTIKGVVALEKNNFRFAVIDAINTILQD</sequence>
<dbReference type="GO" id="GO:0004735">
    <property type="term" value="F:pyrroline-5-carboxylate reductase activity"/>
    <property type="evidence" value="ECO:0007669"/>
    <property type="project" value="UniProtKB-UniRule"/>
</dbReference>
<dbReference type="Gene3D" id="3.40.50.720">
    <property type="entry name" value="NAD(P)-binding Rossmann-like Domain"/>
    <property type="match status" value="1"/>
</dbReference>
<dbReference type="AlphaFoldDB" id="A0A0R2DNC8"/>
<dbReference type="STRING" id="1423744.FC86_GL000099"/>
<dbReference type="PIRSF" id="PIRSF000193">
    <property type="entry name" value="Pyrrol-5-carb_rd"/>
    <property type="match status" value="1"/>
</dbReference>
<comment type="catalytic activity">
    <reaction evidence="6 9">
        <text>L-proline + NADP(+) = (S)-1-pyrroline-5-carboxylate + NADPH + 2 H(+)</text>
        <dbReference type="Rhea" id="RHEA:14109"/>
        <dbReference type="ChEBI" id="CHEBI:15378"/>
        <dbReference type="ChEBI" id="CHEBI:17388"/>
        <dbReference type="ChEBI" id="CHEBI:57783"/>
        <dbReference type="ChEBI" id="CHEBI:58349"/>
        <dbReference type="ChEBI" id="CHEBI:60039"/>
        <dbReference type="EC" id="1.5.1.2"/>
    </reaction>
</comment>
<evidence type="ECO:0000259" key="10">
    <source>
        <dbReference type="Pfam" id="PF03807"/>
    </source>
</evidence>
<keyword evidence="6 9" id="KW-0028">Amino-acid biosynthesis</keyword>
<dbReference type="InterPro" id="IPR029036">
    <property type="entry name" value="P5CR_dimer"/>
</dbReference>
<evidence type="ECO:0000256" key="2">
    <source>
        <dbReference type="ARBA" id="ARBA00022650"/>
    </source>
</evidence>
<reference evidence="12 13" key="1">
    <citation type="journal article" date="2015" name="Genome Announc.">
        <title>Expanding the biotechnology potential of lactobacilli through comparative genomics of 213 strains and associated genera.</title>
        <authorList>
            <person name="Sun Z."/>
            <person name="Harris H.M."/>
            <person name="McCann A."/>
            <person name="Guo C."/>
            <person name="Argimon S."/>
            <person name="Zhang W."/>
            <person name="Yang X."/>
            <person name="Jeffery I.B."/>
            <person name="Cooney J.C."/>
            <person name="Kagawa T.F."/>
            <person name="Liu W."/>
            <person name="Song Y."/>
            <person name="Salvetti E."/>
            <person name="Wrobel A."/>
            <person name="Rasinkangas P."/>
            <person name="Parkhill J."/>
            <person name="Rea M.C."/>
            <person name="O'Sullivan O."/>
            <person name="Ritari J."/>
            <person name="Douillard F.P."/>
            <person name="Paul Ross R."/>
            <person name="Yang R."/>
            <person name="Briner A.E."/>
            <person name="Felis G.E."/>
            <person name="de Vos W.M."/>
            <person name="Barrangou R."/>
            <person name="Klaenhammer T.R."/>
            <person name="Caufield P.W."/>
            <person name="Cui Y."/>
            <person name="Zhang H."/>
            <person name="O'Toole P.W."/>
        </authorList>
    </citation>
    <scope>NUCLEOTIDE SEQUENCE [LARGE SCALE GENOMIC DNA]</scope>
    <source>
        <strain evidence="12 13">DSM 23037</strain>
    </source>
</reference>
<dbReference type="PANTHER" id="PTHR11645:SF0">
    <property type="entry name" value="PYRROLINE-5-CARBOXYLATE REDUCTASE 3"/>
    <property type="match status" value="1"/>
</dbReference>
<evidence type="ECO:0000259" key="11">
    <source>
        <dbReference type="Pfam" id="PF14748"/>
    </source>
</evidence>
<comment type="similarity">
    <text evidence="1 6 9">Belongs to the pyrroline-5-carboxylate reductase family.</text>
</comment>
<dbReference type="EMBL" id="AYZL01000008">
    <property type="protein sequence ID" value="KRN04651.1"/>
    <property type="molecule type" value="Genomic_DNA"/>
</dbReference>
<dbReference type="GO" id="GO:0055129">
    <property type="term" value="P:L-proline biosynthetic process"/>
    <property type="evidence" value="ECO:0007669"/>
    <property type="project" value="UniProtKB-UniRule"/>
</dbReference>
<dbReference type="SUPFAM" id="SSF51735">
    <property type="entry name" value="NAD(P)-binding Rossmann-fold domains"/>
    <property type="match status" value="1"/>
</dbReference>
<dbReference type="PANTHER" id="PTHR11645">
    <property type="entry name" value="PYRROLINE-5-CARBOXYLATE REDUCTASE"/>
    <property type="match status" value="1"/>
</dbReference>
<keyword evidence="2 6" id="KW-0641">Proline biosynthesis</keyword>
<protein>
    <recommendedName>
        <fullName evidence="6 7">Pyrroline-5-carboxylate reductase</fullName>
        <shortName evidence="6">P5C reductase</shortName>
        <shortName evidence="6">P5CR</shortName>
        <ecNumber evidence="6 7">1.5.1.2</ecNumber>
    </recommendedName>
    <alternativeName>
        <fullName evidence="6">PCA reductase</fullName>
    </alternativeName>
</protein>
<evidence type="ECO:0000256" key="5">
    <source>
        <dbReference type="ARBA" id="ARBA00058118"/>
    </source>
</evidence>
<evidence type="ECO:0000256" key="8">
    <source>
        <dbReference type="PIRSR" id="PIRSR000193-1"/>
    </source>
</evidence>
<keyword evidence="4 6" id="KW-0560">Oxidoreductase</keyword>
<dbReference type="PROSITE" id="PS00521">
    <property type="entry name" value="P5CR"/>
    <property type="match status" value="1"/>
</dbReference>
<feature type="domain" description="Pyrroline-5-carboxylate reductase dimerisation" evidence="11">
    <location>
        <begin position="185"/>
        <end position="282"/>
    </location>
</feature>
<evidence type="ECO:0000256" key="4">
    <source>
        <dbReference type="ARBA" id="ARBA00023002"/>
    </source>
</evidence>
<dbReference type="HAMAP" id="MF_01925">
    <property type="entry name" value="P5C_reductase"/>
    <property type="match status" value="1"/>
</dbReference>
<dbReference type="FunFam" id="1.10.3730.10:FF:000001">
    <property type="entry name" value="Pyrroline-5-carboxylate reductase"/>
    <property type="match status" value="1"/>
</dbReference>
<dbReference type="InterPro" id="IPR053790">
    <property type="entry name" value="P5CR-like_CS"/>
</dbReference>
<dbReference type="PATRIC" id="fig|1423744.4.peg.102"/>
<comment type="function">
    <text evidence="5 6">Catalyzes the reduction of 1-pyrroline-5-carboxylate (PCA) to L-proline.</text>
</comment>
<feature type="binding site" evidence="8">
    <location>
        <begin position="34"/>
        <end position="39"/>
    </location>
    <ligand>
        <name>NADP(+)</name>
        <dbReference type="ChEBI" id="CHEBI:58349"/>
    </ligand>
</feature>
<keyword evidence="6" id="KW-0963">Cytoplasm</keyword>
<dbReference type="GO" id="GO:0005737">
    <property type="term" value="C:cytoplasm"/>
    <property type="evidence" value="ECO:0007669"/>
    <property type="project" value="UniProtKB-SubCell"/>
</dbReference>
<dbReference type="EC" id="1.5.1.2" evidence="6 7"/>
<comment type="subcellular location">
    <subcellularLocation>
        <location evidence="6">Cytoplasm</location>
    </subcellularLocation>
</comment>
<evidence type="ECO:0000256" key="6">
    <source>
        <dbReference type="HAMAP-Rule" id="MF_01925"/>
    </source>
</evidence>
<name>A0A0R2DNC8_9LACO</name>
<dbReference type="SUPFAM" id="SSF48179">
    <property type="entry name" value="6-phosphogluconate dehydrogenase C-terminal domain-like"/>
    <property type="match status" value="1"/>
</dbReference>
<dbReference type="InterPro" id="IPR036291">
    <property type="entry name" value="NAD(P)-bd_dom_sf"/>
</dbReference>
<proteinExistence type="inferred from homology"/>
<evidence type="ECO:0000256" key="1">
    <source>
        <dbReference type="ARBA" id="ARBA00005525"/>
    </source>
</evidence>
<feature type="domain" description="Pyrroline-5-carboxylate reductase catalytic N-terminal" evidence="10">
    <location>
        <begin position="30"/>
        <end position="123"/>
    </location>
</feature>
<dbReference type="InterPro" id="IPR000304">
    <property type="entry name" value="Pyrroline-COOH_reductase"/>
</dbReference>
<feature type="binding site" evidence="8">
    <location>
        <position position="61"/>
    </location>
    <ligand>
        <name>NADP(+)</name>
        <dbReference type="ChEBI" id="CHEBI:58349"/>
    </ligand>
</feature>
<evidence type="ECO:0000256" key="3">
    <source>
        <dbReference type="ARBA" id="ARBA00022857"/>
    </source>
</evidence>
<dbReference type="NCBIfam" id="TIGR00112">
    <property type="entry name" value="proC"/>
    <property type="match status" value="1"/>
</dbReference>
<dbReference type="Pfam" id="PF14748">
    <property type="entry name" value="P5CR_dimer"/>
    <property type="match status" value="1"/>
</dbReference>